<protein>
    <recommendedName>
        <fullName evidence="2">MULE transposase domain-containing protein</fullName>
    </recommendedName>
</protein>
<dbReference type="Proteomes" id="UP000053236">
    <property type="component" value="Unassembled WGS sequence"/>
</dbReference>
<reference evidence="1" key="1">
    <citation type="submission" date="2013-11" db="EMBL/GenBank/DDBJ databases">
        <title>The Genome Sequence of Phytophthora parasitica CJ02B3.</title>
        <authorList>
            <consortium name="The Broad Institute Genomics Platform"/>
            <person name="Russ C."/>
            <person name="Tyler B."/>
            <person name="Panabieres F."/>
            <person name="Shan W."/>
            <person name="Tripathy S."/>
            <person name="Grunwald N."/>
            <person name="Machado M."/>
            <person name="Johnson C.S."/>
            <person name="Arredondo F."/>
            <person name="Hong C."/>
            <person name="Coffey M."/>
            <person name="Young S.K."/>
            <person name="Zeng Q."/>
            <person name="Gargeya S."/>
            <person name="Fitzgerald M."/>
            <person name="Abouelleil A."/>
            <person name="Alvarado L."/>
            <person name="Chapman S.B."/>
            <person name="Gainer-Dewar J."/>
            <person name="Goldberg J."/>
            <person name="Griggs A."/>
            <person name="Gujja S."/>
            <person name="Hansen M."/>
            <person name="Howarth C."/>
            <person name="Imamovic A."/>
            <person name="Ireland A."/>
            <person name="Larimer J."/>
            <person name="McCowan C."/>
            <person name="Murphy C."/>
            <person name="Pearson M."/>
            <person name="Poon T.W."/>
            <person name="Priest M."/>
            <person name="Roberts A."/>
            <person name="Saif S."/>
            <person name="Shea T."/>
            <person name="Sykes S."/>
            <person name="Wortman J."/>
            <person name="Nusbaum C."/>
            <person name="Birren B."/>
        </authorList>
    </citation>
    <scope>NUCLEOTIDE SEQUENCE [LARGE SCALE GENOMIC DNA]</scope>
    <source>
        <strain evidence="1">CJ02B3</strain>
    </source>
</reference>
<sequence length="101" mass="11364">MKHPLYNGVCVLLFEKDGDWYNIPPAIGFIHKETAENFAWFIANCVASGLKLDDKALFTDCGRQHEAQKLLEGRGVVVNLTSCGLHIVFNVCDHFRSRSLL</sequence>
<proteinExistence type="predicted"/>
<dbReference type="EMBL" id="KI684046">
    <property type="protein sequence ID" value="ETK96571.1"/>
    <property type="molecule type" value="Genomic_DNA"/>
</dbReference>
<name>W2HQ45_PHYNI</name>
<gene>
    <name evidence="1" type="ORF">L915_00750</name>
</gene>
<evidence type="ECO:0000313" key="1">
    <source>
        <dbReference type="EMBL" id="ETK96571.1"/>
    </source>
</evidence>
<accession>W2HQ45</accession>
<evidence type="ECO:0008006" key="2">
    <source>
        <dbReference type="Google" id="ProtNLM"/>
    </source>
</evidence>
<organism evidence="1">
    <name type="scientific">Phytophthora nicotianae</name>
    <name type="common">Potato buckeye rot agent</name>
    <name type="synonym">Phytophthora parasitica</name>
    <dbReference type="NCBI Taxonomy" id="4792"/>
    <lineage>
        <taxon>Eukaryota</taxon>
        <taxon>Sar</taxon>
        <taxon>Stramenopiles</taxon>
        <taxon>Oomycota</taxon>
        <taxon>Peronosporomycetes</taxon>
        <taxon>Peronosporales</taxon>
        <taxon>Peronosporaceae</taxon>
        <taxon>Phytophthora</taxon>
    </lineage>
</organism>
<dbReference type="AlphaFoldDB" id="W2HQ45"/>